<keyword evidence="7 8" id="KW-0411">Iron-sulfur</keyword>
<keyword evidence="13" id="KW-1185">Reference proteome</keyword>
<feature type="domain" description="MTTase N-terminal" evidence="10">
    <location>
        <begin position="3"/>
        <end position="121"/>
    </location>
</feature>
<keyword evidence="3 8" id="KW-0808">Transferase</keyword>
<dbReference type="CDD" id="cd01335">
    <property type="entry name" value="Radical_SAM"/>
    <property type="match status" value="1"/>
</dbReference>
<dbReference type="Gene3D" id="3.80.30.20">
    <property type="entry name" value="tm_1862 like domain"/>
    <property type="match status" value="1"/>
</dbReference>
<evidence type="ECO:0000313" key="13">
    <source>
        <dbReference type="Proteomes" id="UP001589788"/>
    </source>
</evidence>
<dbReference type="Pfam" id="PF00919">
    <property type="entry name" value="UPF0004"/>
    <property type="match status" value="1"/>
</dbReference>
<dbReference type="NCBIfam" id="TIGR01125">
    <property type="entry name" value="30S ribosomal protein S12 methylthiotransferase RimO"/>
    <property type="match status" value="1"/>
</dbReference>
<dbReference type="EMBL" id="JBHLYQ010000045">
    <property type="protein sequence ID" value="MFC0081737.1"/>
    <property type="molecule type" value="Genomic_DNA"/>
</dbReference>
<dbReference type="RefSeq" id="WP_377789024.1">
    <property type="nucleotide sequence ID" value="NZ_JBHLYQ010000045.1"/>
</dbReference>
<dbReference type="NCBIfam" id="TIGR00089">
    <property type="entry name" value="MiaB/RimO family radical SAM methylthiotransferase"/>
    <property type="match status" value="1"/>
</dbReference>
<dbReference type="Gene3D" id="3.40.50.12160">
    <property type="entry name" value="Methylthiotransferase, N-terminal domain"/>
    <property type="match status" value="1"/>
</dbReference>
<dbReference type="SUPFAM" id="SSF102114">
    <property type="entry name" value="Radical SAM enzymes"/>
    <property type="match status" value="1"/>
</dbReference>
<feature type="binding site" evidence="8">
    <location>
        <position position="80"/>
    </location>
    <ligand>
        <name>[4Fe-4S] cluster</name>
        <dbReference type="ChEBI" id="CHEBI:49883"/>
        <label>1</label>
    </ligand>
</feature>
<reference evidence="12 13" key="1">
    <citation type="submission" date="2024-09" db="EMBL/GenBank/DDBJ databases">
        <authorList>
            <person name="Sun Q."/>
            <person name="Mori K."/>
        </authorList>
    </citation>
    <scope>NUCLEOTIDE SEQUENCE [LARGE SCALE GENOMIC DNA]</scope>
    <source>
        <strain evidence="12 13">JCM 15389</strain>
    </source>
</reference>
<evidence type="ECO:0000256" key="6">
    <source>
        <dbReference type="ARBA" id="ARBA00023004"/>
    </source>
</evidence>
<evidence type="ECO:0000256" key="2">
    <source>
        <dbReference type="ARBA" id="ARBA00022490"/>
    </source>
</evidence>
<sequence>MARRYWLETLGCPKNQVDSEKLAGALRADGLEAAGRPEDADLLVVNTCAFVEAARAESIEAILALAERRRPGGKLVVTGCLAERAEAELARALPEVDLVGGFGVAPQVILEGPRPRRRLAVASTPRMDLLELPRPPAAGPWAYLKVAEGCDRRCGFCAIPSFRGPQRSRSPEALLAELESLGPAVREVVLVAQDLASYGLDRQGPAGSGRLAAGPRPLVGLVEALATRVPRVRLLYLYPSSVDQALIETVVGSGLPYFDLSLQHASARLLRTMRRPGGARQFLALVDRIRALAPEAAVRSSFVVGYPGETEEDHDALLAFLEEAQLDWAGFFPFSKEEGTYAASLPDPVPEALVAERLGELSALQAEITEDRQRRQVGRVLEVLVDQPGQARSYREAPEIDGVIRVPPELPVGQLVPVVVTGAAGPELFAEPLADEPDAARAGR</sequence>
<dbReference type="SFLD" id="SFLDS00029">
    <property type="entry name" value="Radical_SAM"/>
    <property type="match status" value="1"/>
</dbReference>
<comment type="cofactor">
    <cofactor evidence="8">
        <name>[4Fe-4S] cluster</name>
        <dbReference type="ChEBI" id="CHEBI:49883"/>
    </cofactor>
    <text evidence="8">Binds 2 [4Fe-4S] clusters. One cluster is coordinated with 3 cysteines and an exchangeable S-adenosyl-L-methionine.</text>
</comment>
<dbReference type="PROSITE" id="PS51449">
    <property type="entry name" value="MTTASE_N"/>
    <property type="match status" value="1"/>
</dbReference>
<dbReference type="Pfam" id="PF04055">
    <property type="entry name" value="Radical_SAM"/>
    <property type="match status" value="1"/>
</dbReference>
<feature type="domain" description="TRAM" evidence="9">
    <location>
        <begin position="374"/>
        <end position="434"/>
    </location>
</feature>
<feature type="binding site" evidence="8">
    <location>
        <position position="157"/>
    </location>
    <ligand>
        <name>[4Fe-4S] cluster</name>
        <dbReference type="ChEBI" id="CHEBI:49883"/>
        <label>2</label>
        <note>4Fe-4S-S-AdoMet</note>
    </ligand>
</feature>
<dbReference type="InterPro" id="IPR023404">
    <property type="entry name" value="rSAM_horseshoe"/>
</dbReference>
<evidence type="ECO:0000256" key="7">
    <source>
        <dbReference type="ARBA" id="ARBA00023014"/>
    </source>
</evidence>
<dbReference type="PANTHER" id="PTHR43837">
    <property type="entry name" value="RIBOSOMAL PROTEIN S12 METHYLTHIOTRANSFERASE RIMO"/>
    <property type="match status" value="1"/>
</dbReference>
<comment type="caution">
    <text evidence="12">The sequence shown here is derived from an EMBL/GenBank/DDBJ whole genome shotgun (WGS) entry which is preliminary data.</text>
</comment>
<gene>
    <name evidence="8 12" type="primary">rimO</name>
    <name evidence="12" type="ORF">ACFFRE_06210</name>
</gene>
<protein>
    <recommendedName>
        <fullName evidence="8">Ribosomal protein uS12 methylthiotransferase RimO</fullName>
        <shortName evidence="8">uS12 MTTase</shortName>
        <shortName evidence="8">uS12 methylthiotransferase</shortName>
        <ecNumber evidence="8">2.8.4.4</ecNumber>
    </recommendedName>
    <alternativeName>
        <fullName evidence="8">Ribosomal protein uS12 (aspartate-C(3))-methylthiotransferase</fullName>
    </alternativeName>
    <alternativeName>
        <fullName evidence="8">Ribosome maturation factor RimO</fullName>
    </alternativeName>
</protein>
<evidence type="ECO:0000256" key="3">
    <source>
        <dbReference type="ARBA" id="ARBA00022679"/>
    </source>
</evidence>
<feature type="binding site" evidence="8">
    <location>
        <position position="48"/>
    </location>
    <ligand>
        <name>[4Fe-4S] cluster</name>
        <dbReference type="ChEBI" id="CHEBI:49883"/>
        <label>1</label>
    </ligand>
</feature>
<dbReference type="InterPro" id="IPR005840">
    <property type="entry name" value="Ribosomal_uS12_MeSTrfase_RimO"/>
</dbReference>
<evidence type="ECO:0000256" key="5">
    <source>
        <dbReference type="ARBA" id="ARBA00022723"/>
    </source>
</evidence>
<comment type="function">
    <text evidence="8">Catalyzes the methylthiolation of an aspartic acid residue of ribosomal protein uS12.</text>
</comment>
<dbReference type="InterPro" id="IPR006638">
    <property type="entry name" value="Elp3/MiaA/NifB-like_rSAM"/>
</dbReference>
<dbReference type="Proteomes" id="UP001589788">
    <property type="component" value="Unassembled WGS sequence"/>
</dbReference>
<comment type="subcellular location">
    <subcellularLocation>
        <location evidence="8">Cytoplasm</location>
    </subcellularLocation>
</comment>
<keyword evidence="1 8" id="KW-0004">4Fe-4S</keyword>
<feature type="binding site" evidence="8">
    <location>
        <position position="154"/>
    </location>
    <ligand>
        <name>[4Fe-4S] cluster</name>
        <dbReference type="ChEBI" id="CHEBI:49883"/>
        <label>2</label>
        <note>4Fe-4S-S-AdoMet</note>
    </ligand>
</feature>
<evidence type="ECO:0000313" key="12">
    <source>
        <dbReference type="EMBL" id="MFC0081737.1"/>
    </source>
</evidence>
<keyword evidence="12" id="KW-0687">Ribonucleoprotein</keyword>
<name>A0ABV6C426_9ACTN</name>
<dbReference type="InterPro" id="IPR005839">
    <property type="entry name" value="Methylthiotransferase"/>
</dbReference>
<dbReference type="InterPro" id="IPR058240">
    <property type="entry name" value="rSAM_sf"/>
</dbReference>
<dbReference type="SMART" id="SM00729">
    <property type="entry name" value="Elp3"/>
    <property type="match status" value="1"/>
</dbReference>
<keyword evidence="5 8" id="KW-0479">Metal-binding</keyword>
<dbReference type="InterPro" id="IPR002792">
    <property type="entry name" value="TRAM_dom"/>
</dbReference>
<dbReference type="EC" id="2.8.4.4" evidence="8"/>
<keyword evidence="6 8" id="KW-0408">Iron</keyword>
<keyword evidence="2 8" id="KW-0963">Cytoplasm</keyword>
<evidence type="ECO:0000256" key="8">
    <source>
        <dbReference type="HAMAP-Rule" id="MF_01865"/>
    </source>
</evidence>
<dbReference type="GO" id="GO:0005840">
    <property type="term" value="C:ribosome"/>
    <property type="evidence" value="ECO:0007669"/>
    <property type="project" value="UniProtKB-KW"/>
</dbReference>
<evidence type="ECO:0000259" key="11">
    <source>
        <dbReference type="PROSITE" id="PS51918"/>
    </source>
</evidence>
<evidence type="ECO:0000256" key="1">
    <source>
        <dbReference type="ARBA" id="ARBA00022485"/>
    </source>
</evidence>
<accession>A0ABV6C426</accession>
<evidence type="ECO:0000259" key="10">
    <source>
        <dbReference type="PROSITE" id="PS51449"/>
    </source>
</evidence>
<dbReference type="InterPro" id="IPR013848">
    <property type="entry name" value="Methylthiotransferase_N"/>
</dbReference>
<dbReference type="PROSITE" id="PS50926">
    <property type="entry name" value="TRAM"/>
    <property type="match status" value="1"/>
</dbReference>
<organism evidence="12 13">
    <name type="scientific">Aciditerrimonas ferrireducens</name>
    <dbReference type="NCBI Taxonomy" id="667306"/>
    <lineage>
        <taxon>Bacteria</taxon>
        <taxon>Bacillati</taxon>
        <taxon>Actinomycetota</taxon>
        <taxon>Acidimicrobiia</taxon>
        <taxon>Acidimicrobiales</taxon>
        <taxon>Acidimicrobiaceae</taxon>
        <taxon>Aciditerrimonas</taxon>
    </lineage>
</organism>
<evidence type="ECO:0000259" key="9">
    <source>
        <dbReference type="PROSITE" id="PS50926"/>
    </source>
</evidence>
<dbReference type="PROSITE" id="PS51918">
    <property type="entry name" value="RADICAL_SAM"/>
    <property type="match status" value="1"/>
</dbReference>
<comment type="catalytic activity">
    <reaction evidence="8">
        <text>L-aspartate(89)-[ribosomal protein uS12]-hydrogen + (sulfur carrier)-SH + AH2 + 2 S-adenosyl-L-methionine = 3-methylsulfanyl-L-aspartate(89)-[ribosomal protein uS12]-hydrogen + (sulfur carrier)-H + 5'-deoxyadenosine + L-methionine + A + S-adenosyl-L-homocysteine + 2 H(+)</text>
        <dbReference type="Rhea" id="RHEA:37087"/>
        <dbReference type="Rhea" id="RHEA-COMP:10460"/>
        <dbReference type="Rhea" id="RHEA-COMP:10461"/>
        <dbReference type="Rhea" id="RHEA-COMP:14737"/>
        <dbReference type="Rhea" id="RHEA-COMP:14739"/>
        <dbReference type="ChEBI" id="CHEBI:13193"/>
        <dbReference type="ChEBI" id="CHEBI:15378"/>
        <dbReference type="ChEBI" id="CHEBI:17319"/>
        <dbReference type="ChEBI" id="CHEBI:17499"/>
        <dbReference type="ChEBI" id="CHEBI:29917"/>
        <dbReference type="ChEBI" id="CHEBI:29961"/>
        <dbReference type="ChEBI" id="CHEBI:57844"/>
        <dbReference type="ChEBI" id="CHEBI:57856"/>
        <dbReference type="ChEBI" id="CHEBI:59789"/>
        <dbReference type="ChEBI" id="CHEBI:64428"/>
        <dbReference type="ChEBI" id="CHEBI:73599"/>
        <dbReference type="EC" id="2.8.4.4"/>
    </reaction>
</comment>
<dbReference type="InterPro" id="IPR038135">
    <property type="entry name" value="Methylthiotransferase_N_sf"/>
</dbReference>
<dbReference type="SFLD" id="SFLDG01061">
    <property type="entry name" value="methylthiotransferase"/>
    <property type="match status" value="1"/>
</dbReference>
<dbReference type="InterPro" id="IPR007197">
    <property type="entry name" value="rSAM"/>
</dbReference>
<evidence type="ECO:0000256" key="4">
    <source>
        <dbReference type="ARBA" id="ARBA00022691"/>
    </source>
</evidence>
<dbReference type="HAMAP" id="MF_01865">
    <property type="entry name" value="MTTase_RimO"/>
    <property type="match status" value="1"/>
</dbReference>
<keyword evidence="4 8" id="KW-0949">S-adenosyl-L-methionine</keyword>
<feature type="binding site" evidence="8">
    <location>
        <position position="150"/>
    </location>
    <ligand>
        <name>[4Fe-4S] cluster</name>
        <dbReference type="ChEBI" id="CHEBI:49883"/>
        <label>2</label>
        <note>4Fe-4S-S-AdoMet</note>
    </ligand>
</feature>
<dbReference type="Gene3D" id="2.40.50.140">
    <property type="entry name" value="Nucleic acid-binding proteins"/>
    <property type="match status" value="1"/>
</dbReference>
<feature type="domain" description="Radical SAM core" evidence="11">
    <location>
        <begin position="136"/>
        <end position="371"/>
    </location>
</feature>
<feature type="binding site" evidence="8">
    <location>
        <position position="12"/>
    </location>
    <ligand>
        <name>[4Fe-4S] cluster</name>
        <dbReference type="ChEBI" id="CHEBI:49883"/>
        <label>1</label>
    </ligand>
</feature>
<comment type="similarity">
    <text evidence="8">Belongs to the methylthiotransferase family. RimO subfamily.</text>
</comment>
<proteinExistence type="inferred from homology"/>
<keyword evidence="12" id="KW-0689">Ribosomal protein</keyword>
<dbReference type="PANTHER" id="PTHR43837:SF1">
    <property type="entry name" value="RIBOSOMAL PROTEIN US12 METHYLTHIOTRANSFERASE RIMO"/>
    <property type="match status" value="1"/>
</dbReference>
<dbReference type="Pfam" id="PF18693">
    <property type="entry name" value="TRAM_2"/>
    <property type="match status" value="1"/>
</dbReference>
<dbReference type="GO" id="GO:0103039">
    <property type="term" value="F:protein methylthiotransferase activity"/>
    <property type="evidence" value="ECO:0007669"/>
    <property type="project" value="UniProtKB-EC"/>
</dbReference>
<dbReference type="InterPro" id="IPR012340">
    <property type="entry name" value="NA-bd_OB-fold"/>
</dbReference>
<dbReference type="SFLD" id="SFLDG01082">
    <property type="entry name" value="B12-binding_domain_containing"/>
    <property type="match status" value="1"/>
</dbReference>